<feature type="domain" description="tRNA (32-2'-O)-methyltransferase regulator THADA-like C-terminal TPR repeats region" evidence="4">
    <location>
        <begin position="763"/>
        <end position="929"/>
    </location>
</feature>
<feature type="domain" description="tRNA (32-2'-O)-methyltransferase regulator THADA-like TPR repeats region" evidence="3">
    <location>
        <begin position="93"/>
        <end position="315"/>
    </location>
</feature>
<evidence type="ECO:0000259" key="4">
    <source>
        <dbReference type="Pfam" id="PF25151"/>
    </source>
</evidence>
<protein>
    <recommendedName>
        <fullName evidence="7">DUF2428 domain-containing protein</fullName>
    </recommendedName>
</protein>
<reference evidence="5" key="1">
    <citation type="submission" date="2021-01" db="EMBL/GenBank/DDBJ databases">
        <authorList>
            <consortium name="Genoscope - CEA"/>
            <person name="William W."/>
        </authorList>
    </citation>
    <scope>NUCLEOTIDE SEQUENCE</scope>
</reference>
<dbReference type="Pfam" id="PF10350">
    <property type="entry name" value="DUF2428"/>
    <property type="match status" value="1"/>
</dbReference>
<dbReference type="GO" id="GO:0005829">
    <property type="term" value="C:cytosol"/>
    <property type="evidence" value="ECO:0007669"/>
    <property type="project" value="TreeGrafter"/>
</dbReference>
<evidence type="ECO:0000313" key="6">
    <source>
        <dbReference type="Proteomes" id="UP000688137"/>
    </source>
</evidence>
<accession>A0A8S1Q3F8</accession>
<gene>
    <name evidence="5" type="ORF">PPRIM_AZ9-3.1.T1420008</name>
</gene>
<dbReference type="OMA" id="QLEMRIH"/>
<dbReference type="InterPro" id="IPR051954">
    <property type="entry name" value="tRNA_methyltransferase_THADA"/>
</dbReference>
<evidence type="ECO:0008006" key="7">
    <source>
        <dbReference type="Google" id="ProtNLM"/>
    </source>
</evidence>
<dbReference type="InterPro" id="IPR019442">
    <property type="entry name" value="THADA/TRM732_DUF2428"/>
</dbReference>
<dbReference type="Pfam" id="PF25150">
    <property type="entry name" value="TPR_Trm732"/>
    <property type="match status" value="1"/>
</dbReference>
<dbReference type="PANTHER" id="PTHR14387">
    <property type="entry name" value="THADA/DEATH RECEPTOR INTERACTING PROTEIN"/>
    <property type="match status" value="1"/>
</dbReference>
<evidence type="ECO:0000259" key="2">
    <source>
        <dbReference type="Pfam" id="PF10350"/>
    </source>
</evidence>
<dbReference type="InterPro" id="IPR056842">
    <property type="entry name" value="THADA-like_TPR_C"/>
</dbReference>
<comment type="caution">
    <text evidence="5">The sequence shown here is derived from an EMBL/GenBank/DDBJ whole genome shotgun (WGS) entry which is preliminary data.</text>
</comment>
<dbReference type="PANTHER" id="PTHR14387:SF0">
    <property type="entry name" value="DUF2428 DOMAIN-CONTAINING PROTEIN"/>
    <property type="match status" value="1"/>
</dbReference>
<dbReference type="EMBL" id="CAJJDM010000146">
    <property type="protein sequence ID" value="CAD8109833.1"/>
    <property type="molecule type" value="Genomic_DNA"/>
</dbReference>
<keyword evidence="1" id="KW-0819">tRNA processing</keyword>
<sequence>MEQFNIQDILSFTNLRKQYSLLNNVIHQYDTTQIIKLKKTLLLDLFNSCFDESLLIGGQVLQKLLTKLYNELGKEDKKNVELFNQRLQQFVSIFVDDYIESVKQNQNNYNLNYAQQINRILADVKIECIQYIIDHIIQNDQNFYQHKHKVWAIASLLKFAKLEQQISVTEQGIIYKNGTILNLDIQIIQKWMYNIDRAIQFEALQIFTLNSKKAAKPTQIELDSIILFIQHVIKTSYPNFKKNYLQKLKFFFERIRASFQKDLKLLESGKSKDTTPIQPIIKFTQQILDILYSQLIPECCYEVSSPCLEILKMIYMYLGTPEKLEPKKGEFYDKTLFLLNYCLEQAYGNTKVEQLIIQCSSNWESSRTLAYEILLLLPNEIQFFSEQKAKQLYQIATSQIGNPIIKFYESGSLLLSLLLKKYANILYPTQNPEIEFLNYLVNELQQKFNTFKQVFSNDIVQLQQTLIHGYISTFWIILQRNNIHQLQDKEQLKLFFIKLLELLKDIIEFATQVSSENVCTWIIDDKSTQQLPYQVDCRGHFYQTEFVQNVQKILQGNTLIESLDDQTTDQGSENILVVSFFLITRESGVFFQELAKVIDQMNDNLIPNDLLKRITYQFFHALLNIKHLGSIDRIAQGLYELCKTMGVSKNPQLPGLVNELIDKLVEAFDQNQLKNVFRRSAGLPHLVCCLLRSCQGKDKQTEKVVKILLKFARDGQLEMRIHALNVIRKLFMEAWLRQDLDQFIQEAYMLAIDGFSYDDWSVRNSSLMLFSALASRTLGKNTQNVEQIAQKLTLIEFFNKSPQLVQYFQNKIKDYNDEQLYPSLYPIALLLSRLAPMEGKFIRKVYTEIQKQDLFEQKQLDQLLPSLINCLKNKNYLGRVILSKAILPFLSFQQITSYVVELLKELIDSKTIKRNHNNAHGILLLCHQLIKDYYNIKRETLDQYEDNQIEQLKQSENTLIQEIHNKRFIICEIKCPPVLSVYYQVLNIIIKNNKQEDCVLFQECYQITKNMIEEQHFNQQTFKIQQDMGNSLLRKKQISFLVKLDHLNKSHLYLEQLIKNQVQKYIQQKDLLEIDDLEVLQQLYKQYNTILKKNNKVEDSNIEIAQLTYQLLEVIETPYFSQCLKQCLKFLLIISKLTKLNHNEIILDQINKRFINDSGIMKNLIKLYGYVMLQKQEFLDQFLKMCELYSHSNNIDDLRIAVIKSICIAMPNLINLNTLRLSLIYLRLLQDELPEIRNKMSKQICIHLLNNKNKNSTELYNNEYLLHNYYQLIVSKQITKENQVEIINILITQLMDSEYYMIKRQNHQSKRIFQYEKSNKYISELKGRKLAYDFLVYCVNNKILDQELVIKELNEYEIRNQNTALMEYKLSENQIINYINNLTDRDDFIYENMCRLTIFEELQAKFNSNYKQYELYHKYNVKRVEFSFQQFD</sequence>
<keyword evidence="6" id="KW-1185">Reference proteome</keyword>
<dbReference type="Pfam" id="PF25151">
    <property type="entry name" value="TPR_Trm732_C"/>
    <property type="match status" value="1"/>
</dbReference>
<feature type="domain" description="DUF2428" evidence="2">
    <location>
        <begin position="498"/>
        <end position="761"/>
    </location>
</feature>
<dbReference type="GO" id="GO:0030488">
    <property type="term" value="P:tRNA methylation"/>
    <property type="evidence" value="ECO:0007669"/>
    <property type="project" value="TreeGrafter"/>
</dbReference>
<dbReference type="Proteomes" id="UP000688137">
    <property type="component" value="Unassembled WGS sequence"/>
</dbReference>
<proteinExistence type="predicted"/>
<dbReference type="InterPro" id="IPR056843">
    <property type="entry name" value="THADA-like_TPR"/>
</dbReference>
<name>A0A8S1Q3F8_PARPR</name>
<organism evidence="5 6">
    <name type="scientific">Paramecium primaurelia</name>
    <dbReference type="NCBI Taxonomy" id="5886"/>
    <lineage>
        <taxon>Eukaryota</taxon>
        <taxon>Sar</taxon>
        <taxon>Alveolata</taxon>
        <taxon>Ciliophora</taxon>
        <taxon>Intramacronucleata</taxon>
        <taxon>Oligohymenophorea</taxon>
        <taxon>Peniculida</taxon>
        <taxon>Parameciidae</taxon>
        <taxon>Paramecium</taxon>
    </lineage>
</organism>
<evidence type="ECO:0000256" key="1">
    <source>
        <dbReference type="ARBA" id="ARBA00022694"/>
    </source>
</evidence>
<evidence type="ECO:0000313" key="5">
    <source>
        <dbReference type="EMBL" id="CAD8109833.1"/>
    </source>
</evidence>
<evidence type="ECO:0000259" key="3">
    <source>
        <dbReference type="Pfam" id="PF25150"/>
    </source>
</evidence>